<dbReference type="GO" id="GO:0006508">
    <property type="term" value="P:proteolysis"/>
    <property type="evidence" value="ECO:0007669"/>
    <property type="project" value="UniProtKB-KW"/>
</dbReference>
<evidence type="ECO:0000313" key="6">
    <source>
        <dbReference type="EMBL" id="CAI9262036.1"/>
    </source>
</evidence>
<evidence type="ECO:0000256" key="4">
    <source>
        <dbReference type="SAM" id="MobiDB-lite"/>
    </source>
</evidence>
<evidence type="ECO:0000313" key="7">
    <source>
        <dbReference type="Proteomes" id="UP001177003"/>
    </source>
</evidence>
<evidence type="ECO:0000259" key="5">
    <source>
        <dbReference type="PROSITE" id="PS50600"/>
    </source>
</evidence>
<name>A0AA35Y7W9_LACSI</name>
<dbReference type="PANTHER" id="PTHR33018">
    <property type="entry name" value="OS10G0338966 PROTEIN-RELATED"/>
    <property type="match status" value="1"/>
</dbReference>
<sequence length="671" mass="76579">MVKVVVVVVVGGFHGGGRGGGGGGGSSGGGGGGIEVNFTAVNFELSLSKLISIVAAPQPFAVKSEFFHHCAQTHWNIPNDDYKAQVLKVCNQQWRSYKSKLVKFMDRRIDPLEKYPYLDKDMWNDFVKQKSKPEFKEIRVKATASVMMNKNPPRLGPQGYRGMRPRWEQEMESGVLTKAHQISSERAREYIFARLKRDSSGALIVTPDMEPLVDNIVEKEKQVSQGDLEIRPRSNLLVEVLGPEHPGRMRAIGYNVGLKQSILGIKEKNRKKHEILDLKEMKAKQEEHAKSIDDTVTSPSPVVNKTSLESTLVVDALDKISVPIECELLLPYSMVQRRCAKGRVHPFGNGIVHSTPLQKDHVKTSHSPPSVEKDASPPTKKVSPVMDNQVQQYQKKQAAKRLPTIAKRATQKFVTPKKLQGRPVIQSWYNNFTSNKFIEEFHVESEPGMFGPGRVETYIRHDVILEMLNSEELDISCILWYQIVLHSILATNGVNRCAFINPHSITETVCVHDEQDKTNQHNNRVATDIAETMNFHQEKDFFLAPYWQSRHWLLLVICPYQRTGYILDSIKKSGNPTNSYKVIKHVEKAVEMFNEDFETSHPMTWTIADCNQQSSNWECGYYVLKWMREFVMYRQYAFPNNLWNDINPIPEKLLDDVVNAWMTTFQSKYMK</sequence>
<dbReference type="SUPFAM" id="SSF54001">
    <property type="entry name" value="Cysteine proteinases"/>
    <property type="match status" value="1"/>
</dbReference>
<feature type="region of interest" description="Disordered" evidence="4">
    <location>
        <begin position="349"/>
        <end position="384"/>
    </location>
</feature>
<feature type="domain" description="Ubiquitin-like protease family profile" evidence="5">
    <location>
        <begin position="457"/>
        <end position="630"/>
    </location>
</feature>
<dbReference type="InterPro" id="IPR003653">
    <property type="entry name" value="Peptidase_C48_C"/>
</dbReference>
<keyword evidence="3" id="KW-0378">Hydrolase</keyword>
<gene>
    <name evidence="6" type="ORF">LSALG_LOCUS2796</name>
</gene>
<reference evidence="6" key="1">
    <citation type="submission" date="2023-04" db="EMBL/GenBank/DDBJ databases">
        <authorList>
            <person name="Vijverberg K."/>
            <person name="Xiong W."/>
            <person name="Schranz E."/>
        </authorList>
    </citation>
    <scope>NUCLEOTIDE SEQUENCE</scope>
</reference>
<dbReference type="Pfam" id="PF02902">
    <property type="entry name" value="Peptidase_C48"/>
    <property type="match status" value="1"/>
</dbReference>
<comment type="similarity">
    <text evidence="1">Belongs to the peptidase C48 family.</text>
</comment>
<dbReference type="Proteomes" id="UP001177003">
    <property type="component" value="Chromosome 0"/>
</dbReference>
<dbReference type="PROSITE" id="PS50600">
    <property type="entry name" value="ULP_PROTEASE"/>
    <property type="match status" value="1"/>
</dbReference>
<dbReference type="AlphaFoldDB" id="A0AA35Y7W9"/>
<dbReference type="InterPro" id="IPR038765">
    <property type="entry name" value="Papain-like_cys_pep_sf"/>
</dbReference>
<proteinExistence type="inferred from homology"/>
<keyword evidence="2" id="KW-0645">Protease</keyword>
<accession>A0AA35Y7W9</accession>
<evidence type="ECO:0000256" key="3">
    <source>
        <dbReference type="ARBA" id="ARBA00022801"/>
    </source>
</evidence>
<protein>
    <recommendedName>
        <fullName evidence="5">Ubiquitin-like protease family profile domain-containing protein</fullName>
    </recommendedName>
</protein>
<evidence type="ECO:0000256" key="2">
    <source>
        <dbReference type="ARBA" id="ARBA00022670"/>
    </source>
</evidence>
<dbReference type="PANTHER" id="PTHR33018:SF37">
    <property type="entry name" value="TRANSPOSASE TNP1_EN_SPM-LIKE DOMAIN-CONTAINING PROTEIN"/>
    <property type="match status" value="1"/>
</dbReference>
<keyword evidence="7" id="KW-1185">Reference proteome</keyword>
<evidence type="ECO:0000256" key="1">
    <source>
        <dbReference type="ARBA" id="ARBA00005234"/>
    </source>
</evidence>
<dbReference type="Gene3D" id="3.40.395.10">
    <property type="entry name" value="Adenoviral Proteinase, Chain A"/>
    <property type="match status" value="1"/>
</dbReference>
<dbReference type="GO" id="GO:0008234">
    <property type="term" value="F:cysteine-type peptidase activity"/>
    <property type="evidence" value="ECO:0007669"/>
    <property type="project" value="InterPro"/>
</dbReference>
<organism evidence="6 7">
    <name type="scientific">Lactuca saligna</name>
    <name type="common">Willowleaf lettuce</name>
    <dbReference type="NCBI Taxonomy" id="75948"/>
    <lineage>
        <taxon>Eukaryota</taxon>
        <taxon>Viridiplantae</taxon>
        <taxon>Streptophyta</taxon>
        <taxon>Embryophyta</taxon>
        <taxon>Tracheophyta</taxon>
        <taxon>Spermatophyta</taxon>
        <taxon>Magnoliopsida</taxon>
        <taxon>eudicotyledons</taxon>
        <taxon>Gunneridae</taxon>
        <taxon>Pentapetalae</taxon>
        <taxon>asterids</taxon>
        <taxon>campanulids</taxon>
        <taxon>Asterales</taxon>
        <taxon>Asteraceae</taxon>
        <taxon>Cichorioideae</taxon>
        <taxon>Cichorieae</taxon>
        <taxon>Lactucinae</taxon>
        <taxon>Lactuca</taxon>
    </lineage>
</organism>
<dbReference type="EMBL" id="OX465086">
    <property type="protein sequence ID" value="CAI9262036.1"/>
    <property type="molecule type" value="Genomic_DNA"/>
</dbReference>